<comment type="subcellular location">
    <subcellularLocation>
        <location evidence="1">Cell membrane</location>
        <topology evidence="1">Multi-pass membrane protein</topology>
    </subcellularLocation>
</comment>
<dbReference type="PANTHER" id="PTHR30086">
    <property type="entry name" value="ARGININE EXPORTER PROTEIN ARGO"/>
    <property type="match status" value="1"/>
</dbReference>
<proteinExistence type="predicted"/>
<keyword evidence="2" id="KW-1003">Cell membrane</keyword>
<accession>A0ABW4S7T1</accession>
<evidence type="ECO:0000256" key="3">
    <source>
        <dbReference type="ARBA" id="ARBA00022692"/>
    </source>
</evidence>
<gene>
    <name evidence="7" type="ORF">ACFSGJ_15390</name>
</gene>
<feature type="transmembrane region" description="Helical" evidence="6">
    <location>
        <begin position="77"/>
        <end position="100"/>
    </location>
</feature>
<dbReference type="EMBL" id="JBHUGH010000012">
    <property type="protein sequence ID" value="MFD1913596.1"/>
    <property type="molecule type" value="Genomic_DNA"/>
</dbReference>
<evidence type="ECO:0000256" key="6">
    <source>
        <dbReference type="SAM" id="Phobius"/>
    </source>
</evidence>
<dbReference type="RefSeq" id="WP_390263708.1">
    <property type="nucleotide sequence ID" value="NZ_JBHUGH010000012.1"/>
</dbReference>
<evidence type="ECO:0000256" key="2">
    <source>
        <dbReference type="ARBA" id="ARBA00022475"/>
    </source>
</evidence>
<keyword evidence="5 6" id="KW-0472">Membrane</keyword>
<dbReference type="InterPro" id="IPR001123">
    <property type="entry name" value="LeuE-type"/>
</dbReference>
<sequence>MPFELLLSLFTIAMASSWTPGPNNALVAASAVNFGLRRSLPHVAGIALGFSFMILVVGLFLGELFQQSALLREGLRWGGAALLLWVAWKIATAGGVGGAAGRARPFTFVEAAAFQWINPKAWVMALAISAQFVRADAPLVSALWIAAVFVGVGFTSAFGWAAAGQALRRWLSHPARLRAFNMVMGGMIALGVVWMFLE</sequence>
<evidence type="ECO:0000313" key="7">
    <source>
        <dbReference type="EMBL" id="MFD1913596.1"/>
    </source>
</evidence>
<name>A0ABW4S7T1_9RHOB</name>
<evidence type="ECO:0000256" key="4">
    <source>
        <dbReference type="ARBA" id="ARBA00022989"/>
    </source>
</evidence>
<reference evidence="8" key="1">
    <citation type="journal article" date="2019" name="Int. J. Syst. Evol. Microbiol.">
        <title>The Global Catalogue of Microorganisms (GCM) 10K type strain sequencing project: providing services to taxonomists for standard genome sequencing and annotation.</title>
        <authorList>
            <consortium name="The Broad Institute Genomics Platform"/>
            <consortium name="The Broad Institute Genome Sequencing Center for Infectious Disease"/>
            <person name="Wu L."/>
            <person name="Ma J."/>
        </authorList>
    </citation>
    <scope>NUCLEOTIDE SEQUENCE [LARGE SCALE GENOMIC DNA]</scope>
    <source>
        <strain evidence="8">CGMCC 4.7242</strain>
    </source>
</reference>
<evidence type="ECO:0000256" key="5">
    <source>
        <dbReference type="ARBA" id="ARBA00023136"/>
    </source>
</evidence>
<feature type="transmembrane region" description="Helical" evidence="6">
    <location>
        <begin position="43"/>
        <end position="65"/>
    </location>
</feature>
<evidence type="ECO:0000313" key="8">
    <source>
        <dbReference type="Proteomes" id="UP001597353"/>
    </source>
</evidence>
<dbReference type="Proteomes" id="UP001597353">
    <property type="component" value="Unassembled WGS sequence"/>
</dbReference>
<keyword evidence="3 6" id="KW-0812">Transmembrane</keyword>
<organism evidence="7 8">
    <name type="scientific">Halodurantibacterium flavum</name>
    <dbReference type="NCBI Taxonomy" id="1382802"/>
    <lineage>
        <taxon>Bacteria</taxon>
        <taxon>Pseudomonadati</taxon>
        <taxon>Pseudomonadota</taxon>
        <taxon>Alphaproteobacteria</taxon>
        <taxon>Rhodobacterales</taxon>
        <taxon>Paracoccaceae</taxon>
        <taxon>Halodurantibacterium</taxon>
    </lineage>
</organism>
<keyword evidence="8" id="KW-1185">Reference proteome</keyword>
<feature type="transmembrane region" description="Helical" evidence="6">
    <location>
        <begin position="179"/>
        <end position="197"/>
    </location>
</feature>
<evidence type="ECO:0000256" key="1">
    <source>
        <dbReference type="ARBA" id="ARBA00004651"/>
    </source>
</evidence>
<keyword evidence="4 6" id="KW-1133">Transmembrane helix</keyword>
<comment type="caution">
    <text evidence="7">The sequence shown here is derived from an EMBL/GenBank/DDBJ whole genome shotgun (WGS) entry which is preliminary data.</text>
</comment>
<dbReference type="Pfam" id="PF01810">
    <property type="entry name" value="LysE"/>
    <property type="match status" value="1"/>
</dbReference>
<protein>
    <submittedName>
        <fullName evidence="7">LysE family translocator</fullName>
    </submittedName>
</protein>
<dbReference type="PANTHER" id="PTHR30086:SF20">
    <property type="entry name" value="ARGININE EXPORTER PROTEIN ARGO-RELATED"/>
    <property type="match status" value="1"/>
</dbReference>
<feature type="transmembrane region" description="Helical" evidence="6">
    <location>
        <begin position="142"/>
        <end position="167"/>
    </location>
</feature>